<dbReference type="Proteomes" id="UP000000639">
    <property type="component" value="Chromosome"/>
</dbReference>
<evidence type="ECO:0000256" key="2">
    <source>
        <dbReference type="ARBA" id="ARBA00009840"/>
    </source>
</evidence>
<dbReference type="HOGENOM" id="CLU_024057_0_1_6"/>
<dbReference type="eggNOG" id="COG1322">
    <property type="taxonomic scope" value="Bacteria"/>
</dbReference>
<keyword evidence="4" id="KW-0233">DNA recombination</keyword>
<keyword evidence="6" id="KW-1133">Transmembrane helix</keyword>
<keyword evidence="6" id="KW-0472">Membrane</keyword>
<dbReference type="GO" id="GO:0006310">
    <property type="term" value="P:DNA recombination"/>
    <property type="evidence" value="ECO:0007669"/>
    <property type="project" value="UniProtKB-KW"/>
</dbReference>
<feature type="transmembrane region" description="Helical" evidence="6">
    <location>
        <begin position="6"/>
        <end position="28"/>
    </location>
</feature>
<comment type="similarity">
    <text evidence="2">Belongs to the RmuC family.</text>
</comment>
<protein>
    <recommendedName>
        <fullName evidence="9">DNA recombination protein RmuC</fullName>
    </recommendedName>
</protein>
<evidence type="ECO:0000256" key="1">
    <source>
        <dbReference type="ARBA" id="ARBA00003416"/>
    </source>
</evidence>
<dbReference type="KEGG" id="pin:Ping_0083"/>
<accession>A1SR42</accession>
<gene>
    <name evidence="7" type="ordered locus">Ping_0083</name>
</gene>
<evidence type="ECO:0000256" key="4">
    <source>
        <dbReference type="ARBA" id="ARBA00023172"/>
    </source>
</evidence>
<sequence>MLLSPLMLLVSSASLIFSLIIIFSWALLRLKKQRDHLFIEQKLTAQELLHNQNINIEKSQTLLEKQSFIDSLQHQSNKLTVRLRETEVHLQSATQRLREQQENEQKLSNQFELLSQRIFSEKSAQFKQLNQDSISQLLDPLKTQLDSFKKQVTDCYVNESKERYNLQNEISNLAKLNELMQQETNNLTNALKGDNKQQGNWGEIILQRILESSGLREGHEYKTQVSFQNDQGQRLQPDVVVQLPQNKNIIIDSKVSLVAYERFFNADDLQTQKEALQAHALSLRQHIKGLGKKNYQNLIGSNTLDYVLLFVAVEPAFITALEHDPELVKLALDNNVLLASPTNLMIALRTIDNLWRFEQQEQNGRLIAQQAGKLYDKLRLFSENMLDVGSQLNKAQNSYDRALKQFSQGRGNLIQQAEQLKEMGVTVTKPLPETLVERTNLENSAFHAKNSQD</sequence>
<evidence type="ECO:0000313" key="7">
    <source>
        <dbReference type="EMBL" id="ABM01957.1"/>
    </source>
</evidence>
<keyword evidence="8" id="KW-1185">Reference proteome</keyword>
<evidence type="ECO:0000256" key="6">
    <source>
        <dbReference type="SAM" id="Phobius"/>
    </source>
</evidence>
<dbReference type="PANTHER" id="PTHR30563:SF0">
    <property type="entry name" value="DNA RECOMBINATION PROTEIN RMUC"/>
    <property type="match status" value="1"/>
</dbReference>
<comment type="function">
    <text evidence="1">Involved in DNA recombination.</text>
</comment>
<proteinExistence type="inferred from homology"/>
<dbReference type="RefSeq" id="WP_011768516.1">
    <property type="nucleotide sequence ID" value="NC_008709.1"/>
</dbReference>
<dbReference type="InterPro" id="IPR003798">
    <property type="entry name" value="DNA_recombination_RmuC"/>
</dbReference>
<keyword evidence="6" id="KW-0812">Transmembrane</keyword>
<organism evidence="7 8">
    <name type="scientific">Psychromonas ingrahamii (strain DSM 17664 / CCUG 51855 / 37)</name>
    <dbReference type="NCBI Taxonomy" id="357804"/>
    <lineage>
        <taxon>Bacteria</taxon>
        <taxon>Pseudomonadati</taxon>
        <taxon>Pseudomonadota</taxon>
        <taxon>Gammaproteobacteria</taxon>
        <taxon>Alteromonadales</taxon>
        <taxon>Psychromonadaceae</taxon>
        <taxon>Psychromonas</taxon>
    </lineage>
</organism>
<feature type="coiled-coil region" evidence="5">
    <location>
        <begin position="83"/>
        <end position="117"/>
    </location>
</feature>
<dbReference type="STRING" id="357804.Ping_0083"/>
<dbReference type="AlphaFoldDB" id="A1SR42"/>
<evidence type="ECO:0000313" key="8">
    <source>
        <dbReference type="Proteomes" id="UP000000639"/>
    </source>
</evidence>
<evidence type="ECO:0000256" key="3">
    <source>
        <dbReference type="ARBA" id="ARBA00023054"/>
    </source>
</evidence>
<name>A1SR42_PSYIN</name>
<dbReference type="PANTHER" id="PTHR30563">
    <property type="entry name" value="DNA RECOMBINATION PROTEIN RMUC"/>
    <property type="match status" value="1"/>
</dbReference>
<reference evidence="7 8" key="1">
    <citation type="submission" date="2007-01" db="EMBL/GenBank/DDBJ databases">
        <title>Complete sequence of Psychromonas ingrahamii 37.</title>
        <authorList>
            <consortium name="US DOE Joint Genome Institute"/>
            <person name="Copeland A."/>
            <person name="Lucas S."/>
            <person name="Lapidus A."/>
            <person name="Barry K."/>
            <person name="Detter J.C."/>
            <person name="Glavina del Rio T."/>
            <person name="Hammon N."/>
            <person name="Israni S."/>
            <person name="Dalin E."/>
            <person name="Tice H."/>
            <person name="Pitluck S."/>
            <person name="Thompson L.S."/>
            <person name="Brettin T."/>
            <person name="Bruce D."/>
            <person name="Han C."/>
            <person name="Tapia R."/>
            <person name="Schmutz J."/>
            <person name="Larimer F."/>
            <person name="Land M."/>
            <person name="Hauser L."/>
            <person name="Kyrpides N."/>
            <person name="Ivanova N."/>
            <person name="Staley J."/>
            <person name="Richardson P."/>
        </authorList>
    </citation>
    <scope>NUCLEOTIDE SEQUENCE [LARGE SCALE GENOMIC DNA]</scope>
    <source>
        <strain evidence="7 8">37</strain>
    </source>
</reference>
<evidence type="ECO:0000256" key="5">
    <source>
        <dbReference type="SAM" id="Coils"/>
    </source>
</evidence>
<dbReference type="EMBL" id="CP000510">
    <property type="protein sequence ID" value="ABM01957.1"/>
    <property type="molecule type" value="Genomic_DNA"/>
</dbReference>
<dbReference type="Pfam" id="PF02646">
    <property type="entry name" value="RmuC"/>
    <property type="match status" value="1"/>
</dbReference>
<keyword evidence="3 5" id="KW-0175">Coiled coil</keyword>
<evidence type="ECO:0008006" key="9">
    <source>
        <dbReference type="Google" id="ProtNLM"/>
    </source>
</evidence>